<protein>
    <recommendedName>
        <fullName evidence="5">Carboxylic ester hydrolase</fullName>
        <ecNumber evidence="5">3.1.1.-</ecNumber>
    </recommendedName>
</protein>
<dbReference type="SUPFAM" id="SSF53474">
    <property type="entry name" value="alpha/beta-Hydrolases"/>
    <property type="match status" value="1"/>
</dbReference>
<keyword evidence="4" id="KW-0325">Glycoprotein</keyword>
<feature type="transmembrane region" description="Helical" evidence="6">
    <location>
        <begin position="76"/>
        <end position="94"/>
    </location>
</feature>
<dbReference type="InterPro" id="IPR029058">
    <property type="entry name" value="AB_hydrolase_fold"/>
</dbReference>
<evidence type="ECO:0000256" key="5">
    <source>
        <dbReference type="RuleBase" id="RU361235"/>
    </source>
</evidence>
<comment type="similarity">
    <text evidence="1 5">Belongs to the type-B carboxylesterase/lipase family.</text>
</comment>
<keyword evidence="3 5" id="KW-0378">Hydrolase</keyword>
<organism evidence="8 9">
    <name type="scientific">Frankliniella fusca</name>
    <dbReference type="NCBI Taxonomy" id="407009"/>
    <lineage>
        <taxon>Eukaryota</taxon>
        <taxon>Metazoa</taxon>
        <taxon>Ecdysozoa</taxon>
        <taxon>Arthropoda</taxon>
        <taxon>Hexapoda</taxon>
        <taxon>Insecta</taxon>
        <taxon>Pterygota</taxon>
        <taxon>Neoptera</taxon>
        <taxon>Paraneoptera</taxon>
        <taxon>Thysanoptera</taxon>
        <taxon>Terebrantia</taxon>
        <taxon>Thripoidea</taxon>
        <taxon>Thripidae</taxon>
        <taxon>Frankliniella</taxon>
    </lineage>
</organism>
<evidence type="ECO:0000256" key="2">
    <source>
        <dbReference type="ARBA" id="ARBA00022487"/>
    </source>
</evidence>
<keyword evidence="6" id="KW-0812">Transmembrane</keyword>
<dbReference type="InterPro" id="IPR019826">
    <property type="entry name" value="Carboxylesterase_B_AS"/>
</dbReference>
<keyword evidence="6" id="KW-1133">Transmembrane helix</keyword>
<feature type="domain" description="Carboxylesterase type B" evidence="7">
    <location>
        <begin position="124"/>
        <end position="601"/>
    </location>
</feature>
<gene>
    <name evidence="8" type="ORF">KUF71_015779</name>
</gene>
<keyword evidence="2" id="KW-0719">Serine esterase</keyword>
<reference evidence="8" key="2">
    <citation type="journal article" date="2023" name="BMC Genomics">
        <title>Pest status, molecular evolution, and epigenetic factors derived from the genome assembly of Frankliniella fusca, a thysanopteran phytovirus vector.</title>
        <authorList>
            <person name="Catto M.A."/>
            <person name="Labadie P.E."/>
            <person name="Jacobson A.L."/>
            <person name="Kennedy G.G."/>
            <person name="Srinivasan R."/>
            <person name="Hunt B.G."/>
        </authorList>
    </citation>
    <scope>NUCLEOTIDE SEQUENCE</scope>
    <source>
        <strain evidence="8">PL_HMW_Pooled</strain>
    </source>
</reference>
<evidence type="ECO:0000256" key="1">
    <source>
        <dbReference type="ARBA" id="ARBA00005964"/>
    </source>
</evidence>
<dbReference type="EC" id="3.1.1.-" evidence="5"/>
<accession>A0AAE1HU67</accession>
<dbReference type="PANTHER" id="PTHR43142:SF1">
    <property type="entry name" value="CARBOXYLIC ESTER HYDROLASE"/>
    <property type="match status" value="1"/>
</dbReference>
<dbReference type="GO" id="GO:0052689">
    <property type="term" value="F:carboxylic ester hydrolase activity"/>
    <property type="evidence" value="ECO:0007669"/>
    <property type="project" value="UniProtKB-KW"/>
</dbReference>
<dbReference type="PROSITE" id="PS00122">
    <property type="entry name" value="CARBOXYLESTERASE_B_1"/>
    <property type="match status" value="1"/>
</dbReference>
<dbReference type="Pfam" id="PF00135">
    <property type="entry name" value="COesterase"/>
    <property type="match status" value="1"/>
</dbReference>
<dbReference type="InterPro" id="IPR002018">
    <property type="entry name" value="CarbesteraseB"/>
</dbReference>
<keyword evidence="9" id="KW-1185">Reference proteome</keyword>
<dbReference type="EMBL" id="JAHWGI010001289">
    <property type="protein sequence ID" value="KAK3927494.1"/>
    <property type="molecule type" value="Genomic_DNA"/>
</dbReference>
<evidence type="ECO:0000313" key="8">
    <source>
        <dbReference type="EMBL" id="KAK3927494.1"/>
    </source>
</evidence>
<dbReference type="AlphaFoldDB" id="A0AAE1HU67"/>
<dbReference type="Gene3D" id="3.40.50.1820">
    <property type="entry name" value="alpha/beta hydrolase"/>
    <property type="match status" value="1"/>
</dbReference>
<evidence type="ECO:0000259" key="7">
    <source>
        <dbReference type="Pfam" id="PF00135"/>
    </source>
</evidence>
<keyword evidence="6" id="KW-0472">Membrane</keyword>
<evidence type="ECO:0000256" key="4">
    <source>
        <dbReference type="ARBA" id="ARBA00023180"/>
    </source>
</evidence>
<evidence type="ECO:0000256" key="3">
    <source>
        <dbReference type="ARBA" id="ARBA00022801"/>
    </source>
</evidence>
<sequence>MSGCRWRRGVAWRSGPGRAGPGRGGWPGAGPAYSLVCGRGAAAVTPVSPSRSIPHLSSSTAAALTMAPLPLHAVQALLLLLAVALLAPAARALVADFPMVFNDNGSVVLGEKLRSAGLRNGSAPRDYAAFWGVPFAQPPVGERRFKPPVPLPIPTVVNAKNSSTPVCLQIDRMPGTVAGSEDCLTLQIFTPNYDRDAGLDVIVLLHGGGFVFGKGPRSGLQYIMDYDVVLVNVDYRLGLLGYLSFEDEELPGNAGMLDQVEALRWVQKNIMYFGGNNKSVTLVGFSAGSASALMHTLSPLSKGLFHRVVGMSGSPLNPWAQQPSARANAMRVASLANCTRPSTAEMVACLQAKDATELVQLQKHFQEVWGKHPFSPFAPVVDRHAKQPFLPDQPERLLADGKATSDVPMLLSVTKEDGLFPAAEFIMNETLVQELDDGWAEMAPMILHLHDERVPHAERAALVQQIREHYLHNASLHDSQKELVQLFTDRLFFAGVNDLALAVASSHSSPVYMYKFEYRGEFSLTRALSGGNMTDVGVSHADDFQYIIEFPWSGVMRTPEDLDMRNQFLGLWVSFAKNSMPILRGANWTPLPKSKSNVLNFLRISGPGNVAMAQERDFGQSDFWKSLHIKENGNSSARVSVSFSLFLVSLVFLVLRKSS</sequence>
<name>A0AAE1HU67_9NEOP</name>
<evidence type="ECO:0000313" key="9">
    <source>
        <dbReference type="Proteomes" id="UP001219518"/>
    </source>
</evidence>
<comment type="caution">
    <text evidence="8">The sequence shown here is derived from an EMBL/GenBank/DDBJ whole genome shotgun (WGS) entry which is preliminary data.</text>
</comment>
<proteinExistence type="inferred from homology"/>
<evidence type="ECO:0000256" key="6">
    <source>
        <dbReference type="SAM" id="Phobius"/>
    </source>
</evidence>
<dbReference type="PANTHER" id="PTHR43142">
    <property type="entry name" value="CARBOXYLIC ESTER HYDROLASE"/>
    <property type="match status" value="1"/>
</dbReference>
<reference evidence="8" key="1">
    <citation type="submission" date="2021-07" db="EMBL/GenBank/DDBJ databases">
        <authorList>
            <person name="Catto M.A."/>
            <person name="Jacobson A."/>
            <person name="Kennedy G."/>
            <person name="Labadie P."/>
            <person name="Hunt B.G."/>
            <person name="Srinivasan R."/>
        </authorList>
    </citation>
    <scope>NUCLEOTIDE SEQUENCE</scope>
    <source>
        <strain evidence="8">PL_HMW_Pooled</strain>
        <tissue evidence="8">Head</tissue>
    </source>
</reference>
<dbReference type="Proteomes" id="UP001219518">
    <property type="component" value="Unassembled WGS sequence"/>
</dbReference>